<dbReference type="GO" id="GO:0003677">
    <property type="term" value="F:DNA binding"/>
    <property type="evidence" value="ECO:0007669"/>
    <property type="project" value="UniProtKB-KW"/>
</dbReference>
<evidence type="ECO:0000313" key="8">
    <source>
        <dbReference type="EMBL" id="PTU24632.1"/>
    </source>
</evidence>
<gene>
    <name evidence="8" type="ORF">P175DRAFT_0489736</name>
</gene>
<feature type="compositionally biased region" description="Polar residues" evidence="6">
    <location>
        <begin position="103"/>
        <end position="112"/>
    </location>
</feature>
<name>A0A2T5M7X1_9EURO</name>
<keyword evidence="1" id="KW-0862">Zinc</keyword>
<dbReference type="OrthoDB" id="10031947at2759"/>
<dbReference type="CDD" id="cd00067">
    <property type="entry name" value="GAL4"/>
    <property type="match status" value="1"/>
</dbReference>
<dbReference type="Pfam" id="PF04082">
    <property type="entry name" value="Fungal_trans"/>
    <property type="match status" value="1"/>
</dbReference>
<reference evidence="8 9" key="1">
    <citation type="journal article" date="2018" name="Proc. Natl. Acad. Sci. U.S.A.">
        <title>Linking secondary metabolites to gene clusters through genome sequencing of six diverse Aspergillus species.</title>
        <authorList>
            <person name="Kaerboelling I."/>
            <person name="Vesth T.C."/>
            <person name="Frisvad J.C."/>
            <person name="Nybo J.L."/>
            <person name="Theobald S."/>
            <person name="Kuo A."/>
            <person name="Bowyer P."/>
            <person name="Matsuda Y."/>
            <person name="Mondo S."/>
            <person name="Lyhne E.K."/>
            <person name="Kogle M.E."/>
            <person name="Clum A."/>
            <person name="Lipzen A."/>
            <person name="Salamov A."/>
            <person name="Ngan C.Y."/>
            <person name="Daum C."/>
            <person name="Chiniquy J."/>
            <person name="Barry K."/>
            <person name="LaButti K."/>
            <person name="Haridas S."/>
            <person name="Simmons B.A."/>
            <person name="Magnuson J.K."/>
            <person name="Mortensen U.H."/>
            <person name="Larsen T.O."/>
            <person name="Grigoriev I.V."/>
            <person name="Baker S.E."/>
            <person name="Andersen M.R."/>
        </authorList>
    </citation>
    <scope>NUCLEOTIDE SEQUENCE [LARGE SCALE GENOMIC DNA]</scope>
    <source>
        <strain evidence="8 9">IBT 24754</strain>
    </source>
</reference>
<dbReference type="EMBL" id="MSFN02000001">
    <property type="protein sequence ID" value="PTU24632.1"/>
    <property type="molecule type" value="Genomic_DNA"/>
</dbReference>
<dbReference type="Proteomes" id="UP000244073">
    <property type="component" value="Unassembled WGS sequence"/>
</dbReference>
<keyword evidence="4" id="KW-0804">Transcription</keyword>
<feature type="compositionally biased region" description="Polar residues" evidence="6">
    <location>
        <begin position="166"/>
        <end position="178"/>
    </location>
</feature>
<dbReference type="InterPro" id="IPR052073">
    <property type="entry name" value="Amide_Lactam_Regulators"/>
</dbReference>
<evidence type="ECO:0000256" key="4">
    <source>
        <dbReference type="ARBA" id="ARBA00023163"/>
    </source>
</evidence>
<comment type="caution">
    <text evidence="8">The sequence shown here is derived from an EMBL/GenBank/DDBJ whole genome shotgun (WGS) entry which is preliminary data.</text>
</comment>
<sequence>MELTFHARGGGKVPKRKYTRGACDACRQRKKKCHHENRDHGLSSLVKEGDFIPYAPNTSLTSPPPAASHSGVQPLANIREAGGPVEHNDQKSSRVQVGKSHVRSQSSTSSGPYAQRFIGDLNPVVFFVDDASARLLHGRTSQRDVGVWLDGEENELLEPRDEAQRGASSSHSIRYQASRQRRVPQQRASLLPSRKTQEELVDIYFRRVHSVFPLINEHEFRTEFQSGSVSSRLVQAVCLVASKDREAKSKLYLPGHVEVLPVDEFSNLLYDDLVEATALDMERRRIVLIQILTLLSLHVQGPDSFDRATMHLTQAIHHAHTVGLHLTKGAPTDDTKPFIALFWCLWSLDRWNAAIHGRPLVINDRDLGQQLADVIDLFEAPFRVWLSLASIMGEVLSVYRPVLDSPLDENRPNIPRFEEILDTCNGWNLDLDVMMSLELAYYAIALLASRPWGLKTQPRSHTLHLRQDLSIYRIVTLAQMCEIEQLLPLPVIAYSISLGFSISYKQLKRCHLPSMQYTAKLNLQTLYKTLESLGTTWWSARVLTRLCHRAFNGMQRIIAEKTNPPGGSRSAGKNPYTDHADLGRASCTFDVQKGAINAAHNSLEGDTLREPQAPPPHNTIMANDNLPPFDFAHLDNAEFGDIAGDPMFHDIDNVIAGFLDINVPKCASHPSFITLDTAWSSEGFECPSFQ</sequence>
<dbReference type="AlphaFoldDB" id="A0A2T5M7X1"/>
<dbReference type="GO" id="GO:0008270">
    <property type="term" value="F:zinc ion binding"/>
    <property type="evidence" value="ECO:0007669"/>
    <property type="project" value="InterPro"/>
</dbReference>
<keyword evidence="5" id="KW-0539">Nucleus</keyword>
<evidence type="ECO:0000256" key="5">
    <source>
        <dbReference type="ARBA" id="ARBA00023242"/>
    </source>
</evidence>
<organism evidence="8 9">
    <name type="scientific">Aspergillus ochraceoroseus IBT 24754</name>
    <dbReference type="NCBI Taxonomy" id="1392256"/>
    <lineage>
        <taxon>Eukaryota</taxon>
        <taxon>Fungi</taxon>
        <taxon>Dikarya</taxon>
        <taxon>Ascomycota</taxon>
        <taxon>Pezizomycotina</taxon>
        <taxon>Eurotiomycetes</taxon>
        <taxon>Eurotiomycetidae</taxon>
        <taxon>Eurotiales</taxon>
        <taxon>Aspergillaceae</taxon>
        <taxon>Aspergillus</taxon>
        <taxon>Aspergillus subgen. Nidulantes</taxon>
    </lineage>
</organism>
<keyword evidence="3" id="KW-0238">DNA-binding</keyword>
<dbReference type="GeneID" id="63812638"/>
<evidence type="ECO:0000256" key="1">
    <source>
        <dbReference type="ARBA" id="ARBA00022833"/>
    </source>
</evidence>
<evidence type="ECO:0000256" key="6">
    <source>
        <dbReference type="SAM" id="MobiDB-lite"/>
    </source>
</evidence>
<protein>
    <recommendedName>
        <fullName evidence="7">Xylanolytic transcriptional activator regulatory domain-containing protein</fullName>
    </recommendedName>
</protein>
<dbReference type="InterPro" id="IPR001138">
    <property type="entry name" value="Zn2Cys6_DnaBD"/>
</dbReference>
<evidence type="ECO:0000313" key="9">
    <source>
        <dbReference type="Proteomes" id="UP000244073"/>
    </source>
</evidence>
<dbReference type="RefSeq" id="XP_040756024.1">
    <property type="nucleotide sequence ID" value="XM_040895756.1"/>
</dbReference>
<dbReference type="SMART" id="SM00906">
    <property type="entry name" value="Fungal_trans"/>
    <property type="match status" value="1"/>
</dbReference>
<dbReference type="VEuPathDB" id="FungiDB:P175DRAFT_0489736"/>
<dbReference type="GO" id="GO:0000981">
    <property type="term" value="F:DNA-binding transcription factor activity, RNA polymerase II-specific"/>
    <property type="evidence" value="ECO:0007669"/>
    <property type="project" value="InterPro"/>
</dbReference>
<evidence type="ECO:0000256" key="2">
    <source>
        <dbReference type="ARBA" id="ARBA00023015"/>
    </source>
</evidence>
<evidence type="ECO:0000256" key="3">
    <source>
        <dbReference type="ARBA" id="ARBA00023125"/>
    </source>
</evidence>
<dbReference type="GO" id="GO:0006351">
    <property type="term" value="P:DNA-templated transcription"/>
    <property type="evidence" value="ECO:0007669"/>
    <property type="project" value="InterPro"/>
</dbReference>
<dbReference type="CDD" id="cd12148">
    <property type="entry name" value="fungal_TF_MHR"/>
    <property type="match status" value="1"/>
</dbReference>
<feature type="region of interest" description="Disordered" evidence="6">
    <location>
        <begin position="82"/>
        <end position="114"/>
    </location>
</feature>
<keyword evidence="2" id="KW-0805">Transcription regulation</keyword>
<proteinExistence type="predicted"/>
<dbReference type="InterPro" id="IPR007219">
    <property type="entry name" value="XnlR_reg_dom"/>
</dbReference>
<evidence type="ECO:0000259" key="7">
    <source>
        <dbReference type="SMART" id="SM00906"/>
    </source>
</evidence>
<accession>A0A2T5M7X1</accession>
<feature type="domain" description="Xylanolytic transcriptional activator regulatory" evidence="7">
    <location>
        <begin position="308"/>
        <end position="378"/>
    </location>
</feature>
<feature type="region of interest" description="Disordered" evidence="6">
    <location>
        <begin position="158"/>
        <end position="191"/>
    </location>
</feature>
<dbReference type="PANTHER" id="PTHR47171:SF6">
    <property type="entry name" value="SPECIFIC TRANSCRIPTION FACTOR, PUTATIVE (AFU_ORTHOLOGUE AFUA_2G06130)-RELATED"/>
    <property type="match status" value="1"/>
</dbReference>
<dbReference type="PANTHER" id="PTHR47171">
    <property type="entry name" value="FARA-RELATED"/>
    <property type="match status" value="1"/>
</dbReference>